<sequence>MPTCHTQSKAVPHIESHDFSDVARIQMNLDTMLASTGATTGVATKVMHTGFAISDLKRQIMRSDLVYKSSLTSKLDEIETAAGLASEQLSDLEVEVNGVIYSFLATDSKAIEALESIKQSEKPKPIFPLSLFRGNASPTRDEVVKVYNLAATQMEKQLETLISTAEITKKKLKTLGMSLDALGDGIQDGKTHEKEKNDELLAMLWTKLGGNYEDRVKFENNLALLSELSEQHSMATSIVRGTLGELQSLKAQLSRLRKGVFYVGDSNSLDHHLDTLRGAVIKLKDDQSRAKRLEDEAYRQMHNPPQRARIQRA</sequence>
<organism evidence="1 2">
    <name type="scientific">Serendipita vermifera MAFF 305830</name>
    <dbReference type="NCBI Taxonomy" id="933852"/>
    <lineage>
        <taxon>Eukaryota</taxon>
        <taxon>Fungi</taxon>
        <taxon>Dikarya</taxon>
        <taxon>Basidiomycota</taxon>
        <taxon>Agaricomycotina</taxon>
        <taxon>Agaricomycetes</taxon>
        <taxon>Sebacinales</taxon>
        <taxon>Serendipitaceae</taxon>
        <taxon>Serendipita</taxon>
    </lineage>
</organism>
<name>A0A0C3ARF5_SERVB</name>
<keyword evidence="2" id="KW-1185">Reference proteome</keyword>
<dbReference type="EMBL" id="KN824369">
    <property type="protein sequence ID" value="KIM21866.1"/>
    <property type="molecule type" value="Genomic_DNA"/>
</dbReference>
<dbReference type="STRING" id="933852.A0A0C3ARF5"/>
<reference evidence="2" key="2">
    <citation type="submission" date="2015-01" db="EMBL/GenBank/DDBJ databases">
        <title>Evolutionary Origins and Diversification of the Mycorrhizal Mutualists.</title>
        <authorList>
            <consortium name="DOE Joint Genome Institute"/>
            <consortium name="Mycorrhizal Genomics Consortium"/>
            <person name="Kohler A."/>
            <person name="Kuo A."/>
            <person name="Nagy L.G."/>
            <person name="Floudas D."/>
            <person name="Copeland A."/>
            <person name="Barry K.W."/>
            <person name="Cichocki N."/>
            <person name="Veneault-Fourrey C."/>
            <person name="LaButti K."/>
            <person name="Lindquist E.A."/>
            <person name="Lipzen A."/>
            <person name="Lundell T."/>
            <person name="Morin E."/>
            <person name="Murat C."/>
            <person name="Riley R."/>
            <person name="Ohm R."/>
            <person name="Sun H."/>
            <person name="Tunlid A."/>
            <person name="Henrissat B."/>
            <person name="Grigoriev I.V."/>
            <person name="Hibbett D.S."/>
            <person name="Martin F."/>
        </authorList>
    </citation>
    <scope>NUCLEOTIDE SEQUENCE [LARGE SCALE GENOMIC DNA]</scope>
    <source>
        <strain evidence="2">MAFF 305830</strain>
    </source>
</reference>
<evidence type="ECO:0000313" key="2">
    <source>
        <dbReference type="Proteomes" id="UP000054097"/>
    </source>
</evidence>
<evidence type="ECO:0000313" key="1">
    <source>
        <dbReference type="EMBL" id="KIM21866.1"/>
    </source>
</evidence>
<protein>
    <submittedName>
        <fullName evidence="1">Uncharacterized protein</fullName>
    </submittedName>
</protein>
<proteinExistence type="predicted"/>
<reference evidence="1 2" key="1">
    <citation type="submission" date="2014-04" db="EMBL/GenBank/DDBJ databases">
        <authorList>
            <consortium name="DOE Joint Genome Institute"/>
            <person name="Kuo A."/>
            <person name="Zuccaro A."/>
            <person name="Kohler A."/>
            <person name="Nagy L.G."/>
            <person name="Floudas D."/>
            <person name="Copeland A."/>
            <person name="Barry K.W."/>
            <person name="Cichocki N."/>
            <person name="Veneault-Fourrey C."/>
            <person name="LaButti K."/>
            <person name="Lindquist E.A."/>
            <person name="Lipzen A."/>
            <person name="Lundell T."/>
            <person name="Morin E."/>
            <person name="Murat C."/>
            <person name="Sun H."/>
            <person name="Tunlid A."/>
            <person name="Henrissat B."/>
            <person name="Grigoriev I.V."/>
            <person name="Hibbett D.S."/>
            <person name="Martin F."/>
            <person name="Nordberg H.P."/>
            <person name="Cantor M.N."/>
            <person name="Hua S.X."/>
        </authorList>
    </citation>
    <scope>NUCLEOTIDE SEQUENCE [LARGE SCALE GENOMIC DNA]</scope>
    <source>
        <strain evidence="1 2">MAFF 305830</strain>
    </source>
</reference>
<dbReference type="OrthoDB" id="4179406at2759"/>
<accession>A0A0C3ARF5</accession>
<dbReference type="Proteomes" id="UP000054097">
    <property type="component" value="Unassembled WGS sequence"/>
</dbReference>
<dbReference type="HOGENOM" id="CLU_863723_0_0_1"/>
<gene>
    <name evidence="1" type="ORF">M408DRAFT_333193</name>
</gene>
<dbReference type="AlphaFoldDB" id="A0A0C3ARF5"/>